<organism evidence="2 3">
    <name type="scientific">Paraphoma chrysanthemicola</name>
    <dbReference type="NCBI Taxonomy" id="798071"/>
    <lineage>
        <taxon>Eukaryota</taxon>
        <taxon>Fungi</taxon>
        <taxon>Dikarya</taxon>
        <taxon>Ascomycota</taxon>
        <taxon>Pezizomycotina</taxon>
        <taxon>Dothideomycetes</taxon>
        <taxon>Pleosporomycetidae</taxon>
        <taxon>Pleosporales</taxon>
        <taxon>Pleosporineae</taxon>
        <taxon>Phaeosphaeriaceae</taxon>
        <taxon>Paraphoma</taxon>
    </lineage>
</organism>
<comment type="caution">
    <text evidence="2">The sequence shown here is derived from an EMBL/GenBank/DDBJ whole genome shotgun (WGS) entry which is preliminary data.</text>
</comment>
<evidence type="ECO:0000313" key="2">
    <source>
        <dbReference type="EMBL" id="KAH7080641.1"/>
    </source>
</evidence>
<evidence type="ECO:0000256" key="1">
    <source>
        <dbReference type="SAM" id="MobiDB-lite"/>
    </source>
</evidence>
<reference evidence="2" key="1">
    <citation type="journal article" date="2021" name="Nat. Commun.">
        <title>Genetic determinants of endophytism in the Arabidopsis root mycobiome.</title>
        <authorList>
            <person name="Mesny F."/>
            <person name="Miyauchi S."/>
            <person name="Thiergart T."/>
            <person name="Pickel B."/>
            <person name="Atanasova L."/>
            <person name="Karlsson M."/>
            <person name="Huettel B."/>
            <person name="Barry K.W."/>
            <person name="Haridas S."/>
            <person name="Chen C."/>
            <person name="Bauer D."/>
            <person name="Andreopoulos W."/>
            <person name="Pangilinan J."/>
            <person name="LaButti K."/>
            <person name="Riley R."/>
            <person name="Lipzen A."/>
            <person name="Clum A."/>
            <person name="Drula E."/>
            <person name="Henrissat B."/>
            <person name="Kohler A."/>
            <person name="Grigoriev I.V."/>
            <person name="Martin F.M."/>
            <person name="Hacquard S."/>
        </authorList>
    </citation>
    <scope>NUCLEOTIDE SEQUENCE</scope>
    <source>
        <strain evidence="2">MPI-SDFR-AT-0120</strain>
    </source>
</reference>
<accession>A0A8K0VW82</accession>
<dbReference type="OrthoDB" id="10415376at2759"/>
<keyword evidence="3" id="KW-1185">Reference proteome</keyword>
<dbReference type="AlphaFoldDB" id="A0A8K0VW82"/>
<dbReference type="Proteomes" id="UP000813461">
    <property type="component" value="Unassembled WGS sequence"/>
</dbReference>
<feature type="region of interest" description="Disordered" evidence="1">
    <location>
        <begin position="224"/>
        <end position="349"/>
    </location>
</feature>
<dbReference type="EMBL" id="JAGMVJ010000015">
    <property type="protein sequence ID" value="KAH7080641.1"/>
    <property type="molecule type" value="Genomic_DNA"/>
</dbReference>
<feature type="compositionally biased region" description="Pro residues" evidence="1">
    <location>
        <begin position="319"/>
        <end position="337"/>
    </location>
</feature>
<evidence type="ECO:0000313" key="3">
    <source>
        <dbReference type="Proteomes" id="UP000813461"/>
    </source>
</evidence>
<protein>
    <submittedName>
        <fullName evidence="2">Uncharacterized protein</fullName>
    </submittedName>
</protein>
<feature type="compositionally biased region" description="Basic and acidic residues" evidence="1">
    <location>
        <begin position="231"/>
        <end position="277"/>
    </location>
</feature>
<name>A0A8K0VW82_9PLEO</name>
<gene>
    <name evidence="2" type="ORF">FB567DRAFT_107650</name>
</gene>
<proteinExistence type="predicted"/>
<sequence length="349" mass="39666">MVPHVCHFLSEDIGTHFLRVLPPIDTMYFDRTISRDHCAKLWGQHAARTHVTEYIIVLPLSSLSLSLSLSLHSDQACSNFVPIWPIRTSLNSIHTSISARESASYKNTGPPVSSWKSLGSISMRQTIAFASQESKRMRVAYTHDGKNVWIEYYLIMSTGPGHQTERGYLYSSPDISGIYYRLREKDIKPNSFIEQLNVNGVKQYQWRTHAYVLWKKEFGEATWRDEEEDDNQGHHYEEMKEESDRGGEDGDAKSGGEVKRKSKDTIHKSTKRTKLEDSMNPQPATWEPPLIAPSPIRRSPLARSFRMAPPPVVLDGLPVRPPAPRPRSVPYALPPDVPFAYTERSETGC</sequence>